<reference evidence="1" key="1">
    <citation type="submission" date="2022-07" db="EMBL/GenBank/DDBJ databases">
        <authorList>
            <person name="Trinca V."/>
            <person name="Uliana J.V.C."/>
            <person name="Torres T.T."/>
            <person name="Ward R.J."/>
            <person name="Monesi N."/>
        </authorList>
    </citation>
    <scope>NUCLEOTIDE SEQUENCE</scope>
    <source>
        <strain evidence="1">HSMRA1968</strain>
        <tissue evidence="1">Whole embryos</tissue>
    </source>
</reference>
<dbReference type="InterPro" id="IPR019026">
    <property type="entry name" value="Peptidase_M64_IgA"/>
</dbReference>
<proteinExistence type="predicted"/>
<protein>
    <recommendedName>
        <fullName evidence="3">IgA Peptidase M64</fullName>
    </recommendedName>
</protein>
<evidence type="ECO:0008006" key="3">
    <source>
        <dbReference type="Google" id="ProtNLM"/>
    </source>
</evidence>
<dbReference type="EMBL" id="WJQU01000001">
    <property type="protein sequence ID" value="KAJ6649410.1"/>
    <property type="molecule type" value="Genomic_DNA"/>
</dbReference>
<comment type="caution">
    <text evidence="1">The sequence shown here is derived from an EMBL/GenBank/DDBJ whole genome shotgun (WGS) entry which is preliminary data.</text>
</comment>
<gene>
    <name evidence="1" type="ORF">Bhyg_04645</name>
</gene>
<name>A0A9Q0NFS5_9DIPT</name>
<dbReference type="Proteomes" id="UP001151699">
    <property type="component" value="Chromosome A"/>
</dbReference>
<evidence type="ECO:0000313" key="1">
    <source>
        <dbReference type="EMBL" id="KAJ6649410.1"/>
    </source>
</evidence>
<dbReference type="OrthoDB" id="2961863at2759"/>
<dbReference type="Pfam" id="PF09471">
    <property type="entry name" value="Peptidase_M64"/>
    <property type="match status" value="1"/>
</dbReference>
<dbReference type="InterPro" id="IPR024079">
    <property type="entry name" value="MetalloPept_cat_dom_sf"/>
</dbReference>
<evidence type="ECO:0000313" key="2">
    <source>
        <dbReference type="Proteomes" id="UP001151699"/>
    </source>
</evidence>
<accession>A0A9Q0NFS5</accession>
<sequence length="629" mass="71900">MSVVIITSFCETPKKKIMKVVIPILLLVQFAVAATNQKAYYAKLRQSPSENFKCLIIEKNSLRTFKGFETENPNELKLMMKPAVSAPNEMMLKTPDDSKIIEIFAKTQEVSDAYIDTICKTKDVIPPLPIQRQQTREGPEIEKIVDGGDQANRIDVVFMGDGYTADERDQFFEDIQRLTEDMFNGDTFRSYLPLFNIWAVYVESEESGIGYDGYKNTSFRLYRERGQLRGIYTGNAQYARQVCQLTGPGGCDYPSLIGNDDFYGGLGGEFVISTKSNRTGTVVLRHEMGHNFVNVGEEYDNGQAYRGVNSAANLTLVTSKWGHWLTYEPAREERAIYRLLAYPWVNLASGTQTFNFTSDGLYSRWYLLVSVSAAGEEDSLEFELDGRILPWESRGYDDREFYDWFDDEGFTAGKWNISEIESIFIVSHTGEHTLTLRSKTPSTHPFIPRMLCSVNLHEFGNYDEFHVDNSVVSAYPTWDVSRRVTYRPTNAGCLMRNMTHNEFCSVCKEGMWYQFLQRISLIDNVNVSRNPNTDKTKRVEVNTLKLGQLRAPDNQVEDESLEIRWFHQGEERPEFNDQFVIDAEGGSWSVSVRLHTPEVRHDPNSLLLDSENFTVTFPVNSTMTSVPLF</sequence>
<organism evidence="1 2">
    <name type="scientific">Pseudolycoriella hygida</name>
    <dbReference type="NCBI Taxonomy" id="35572"/>
    <lineage>
        <taxon>Eukaryota</taxon>
        <taxon>Metazoa</taxon>
        <taxon>Ecdysozoa</taxon>
        <taxon>Arthropoda</taxon>
        <taxon>Hexapoda</taxon>
        <taxon>Insecta</taxon>
        <taxon>Pterygota</taxon>
        <taxon>Neoptera</taxon>
        <taxon>Endopterygota</taxon>
        <taxon>Diptera</taxon>
        <taxon>Nematocera</taxon>
        <taxon>Sciaroidea</taxon>
        <taxon>Sciaridae</taxon>
        <taxon>Pseudolycoriella</taxon>
    </lineage>
</organism>
<dbReference type="GO" id="GO:0008237">
    <property type="term" value="F:metallopeptidase activity"/>
    <property type="evidence" value="ECO:0007669"/>
    <property type="project" value="InterPro"/>
</dbReference>
<dbReference type="AlphaFoldDB" id="A0A9Q0NFS5"/>
<dbReference type="Gene3D" id="3.40.390.10">
    <property type="entry name" value="Collagenase (Catalytic Domain)"/>
    <property type="match status" value="2"/>
</dbReference>
<keyword evidence="2" id="KW-1185">Reference proteome</keyword>